<dbReference type="InterPro" id="IPR039859">
    <property type="entry name" value="PFA4/ZDH16/20/ERF2-like"/>
</dbReference>
<evidence type="ECO:0000256" key="1">
    <source>
        <dbReference type="ARBA" id="ARBA00004127"/>
    </source>
</evidence>
<reference evidence="13 14" key="1">
    <citation type="submission" date="2017-12" db="EMBL/GenBank/DDBJ databases">
        <title>Sequencing, de novo assembly and annotation of complete genome of a new Thraustochytrid species, strain FCC1311.</title>
        <authorList>
            <person name="Sedici K."/>
            <person name="Godart F."/>
            <person name="Aiese Cigliano R."/>
            <person name="Sanseverino W."/>
            <person name="Barakat M."/>
            <person name="Ortet P."/>
            <person name="Marechal E."/>
            <person name="Cagnac O."/>
            <person name="Amato A."/>
        </authorList>
    </citation>
    <scope>NUCLEOTIDE SEQUENCE [LARGE SCALE GENOMIC DNA]</scope>
</reference>
<evidence type="ECO:0000256" key="3">
    <source>
        <dbReference type="ARBA" id="ARBA00022679"/>
    </source>
</evidence>
<comment type="domain">
    <text evidence="10">The DHHC domain is required for palmitoyltransferase activity.</text>
</comment>
<evidence type="ECO:0000313" key="14">
    <source>
        <dbReference type="Proteomes" id="UP000241890"/>
    </source>
</evidence>
<evidence type="ECO:0000313" key="13">
    <source>
        <dbReference type="EMBL" id="GBG34080.1"/>
    </source>
</evidence>
<name>A0A2R5GTB8_9STRA</name>
<dbReference type="InterPro" id="IPR001594">
    <property type="entry name" value="Palmitoyltrfase_DHHC"/>
</dbReference>
<gene>
    <name evidence="13" type="ORF">FCC1311_094841</name>
</gene>
<proteinExistence type="inferred from homology"/>
<evidence type="ECO:0000256" key="10">
    <source>
        <dbReference type="RuleBase" id="RU079119"/>
    </source>
</evidence>
<dbReference type="GO" id="GO:0006612">
    <property type="term" value="P:protein targeting to membrane"/>
    <property type="evidence" value="ECO:0007669"/>
    <property type="project" value="TreeGrafter"/>
</dbReference>
<dbReference type="EMBL" id="BEYU01000179">
    <property type="protein sequence ID" value="GBG34080.1"/>
    <property type="molecule type" value="Genomic_DNA"/>
</dbReference>
<feature type="transmembrane region" description="Helical" evidence="10">
    <location>
        <begin position="68"/>
        <end position="89"/>
    </location>
</feature>
<evidence type="ECO:0000259" key="12">
    <source>
        <dbReference type="Pfam" id="PF01529"/>
    </source>
</evidence>
<evidence type="ECO:0000256" key="7">
    <source>
        <dbReference type="ARBA" id="ARBA00023139"/>
    </source>
</evidence>
<evidence type="ECO:0000256" key="11">
    <source>
        <dbReference type="SAM" id="MobiDB-lite"/>
    </source>
</evidence>
<sequence>MMEDRHDTAAAKAPTPSTASRLVFPKMYGLKINTNIDELDKEQHEHQEPIALTSMPERALAARKYYRAAYLVIIAALCAAVLTTPRIFLRDANGDLQGDDLAMLILLVLLALGSFMAVQGSNPGFIGLDHMRGSHIGADGERANTLAPNEFVTSVTELHSVALSAREASPDQILLGSPSRSVNDDDDDDTDSEASEGFVLDVEPDEALDESLGHVQRSRVPMRAKFCRNSQRYVATYDHYCGVLGTCIGEKNHCRFWWFLLTHTLGLAYMTRVVQSGFQDTKAEVGTWLDHNTHALLVFLVVVILLCAVGSLLLFHTFLACAAMTSYEFLRADKISYLEGTRDFDLPFSRGLRTNLHRFCILDGIKLFCVAHEEWRPRQWARAL</sequence>
<feature type="domain" description="Palmitoyltransferase DHHC" evidence="12">
    <location>
        <begin position="218"/>
        <end position="331"/>
    </location>
</feature>
<keyword evidence="5 10" id="KW-1133">Transmembrane helix</keyword>
<keyword evidence="3 10" id="KW-0808">Transferase</keyword>
<protein>
    <recommendedName>
        <fullName evidence="10">Palmitoyltransferase</fullName>
        <ecNumber evidence="10">2.3.1.225</ecNumber>
    </recommendedName>
</protein>
<keyword evidence="8" id="KW-0449">Lipoprotein</keyword>
<comment type="subcellular location">
    <subcellularLocation>
        <location evidence="1">Endomembrane system</location>
        <topology evidence="1">Multi-pass membrane protein</topology>
    </subcellularLocation>
</comment>
<dbReference type="GO" id="GO:0019706">
    <property type="term" value="F:protein-cysteine S-palmitoyltransferase activity"/>
    <property type="evidence" value="ECO:0007669"/>
    <property type="project" value="UniProtKB-EC"/>
</dbReference>
<dbReference type="InParanoid" id="A0A2R5GTB8"/>
<comment type="caution">
    <text evidence="13">The sequence shown here is derived from an EMBL/GenBank/DDBJ whole genome shotgun (WGS) entry which is preliminary data.</text>
</comment>
<dbReference type="Pfam" id="PF01529">
    <property type="entry name" value="DHHC"/>
    <property type="match status" value="1"/>
</dbReference>
<dbReference type="GO" id="GO:0005783">
    <property type="term" value="C:endoplasmic reticulum"/>
    <property type="evidence" value="ECO:0007669"/>
    <property type="project" value="TreeGrafter"/>
</dbReference>
<dbReference type="PANTHER" id="PTHR22883:SF301">
    <property type="entry name" value="PALMITOYLTRANSFERASE ZDHHC12"/>
    <property type="match status" value="1"/>
</dbReference>
<dbReference type="OrthoDB" id="77018at2759"/>
<dbReference type="PANTHER" id="PTHR22883">
    <property type="entry name" value="ZINC FINGER DHHC DOMAIN CONTAINING PROTEIN"/>
    <property type="match status" value="1"/>
</dbReference>
<evidence type="ECO:0000256" key="4">
    <source>
        <dbReference type="ARBA" id="ARBA00022692"/>
    </source>
</evidence>
<feature type="transmembrane region" description="Helical" evidence="10">
    <location>
        <begin position="295"/>
        <end position="321"/>
    </location>
</feature>
<accession>A0A2R5GTB8</accession>
<keyword evidence="7" id="KW-0564">Palmitate</keyword>
<keyword evidence="4 10" id="KW-0812">Transmembrane</keyword>
<keyword evidence="14" id="KW-1185">Reference proteome</keyword>
<comment type="catalytic activity">
    <reaction evidence="10">
        <text>L-cysteinyl-[protein] + hexadecanoyl-CoA = S-hexadecanoyl-L-cysteinyl-[protein] + CoA</text>
        <dbReference type="Rhea" id="RHEA:36683"/>
        <dbReference type="Rhea" id="RHEA-COMP:10131"/>
        <dbReference type="Rhea" id="RHEA-COMP:11032"/>
        <dbReference type="ChEBI" id="CHEBI:29950"/>
        <dbReference type="ChEBI" id="CHEBI:57287"/>
        <dbReference type="ChEBI" id="CHEBI:57379"/>
        <dbReference type="ChEBI" id="CHEBI:74151"/>
        <dbReference type="EC" id="2.3.1.225"/>
    </reaction>
</comment>
<feature type="region of interest" description="Disordered" evidence="11">
    <location>
        <begin position="173"/>
        <end position="196"/>
    </location>
</feature>
<feature type="compositionally biased region" description="Acidic residues" evidence="11">
    <location>
        <begin position="184"/>
        <end position="194"/>
    </location>
</feature>
<dbReference type="EC" id="2.3.1.225" evidence="10"/>
<organism evidence="13 14">
    <name type="scientific">Hondaea fermentalgiana</name>
    <dbReference type="NCBI Taxonomy" id="2315210"/>
    <lineage>
        <taxon>Eukaryota</taxon>
        <taxon>Sar</taxon>
        <taxon>Stramenopiles</taxon>
        <taxon>Bigyra</taxon>
        <taxon>Labyrinthulomycetes</taxon>
        <taxon>Thraustochytrida</taxon>
        <taxon>Thraustochytriidae</taxon>
        <taxon>Hondaea</taxon>
    </lineage>
</organism>
<dbReference type="GO" id="GO:0005794">
    <property type="term" value="C:Golgi apparatus"/>
    <property type="evidence" value="ECO:0007669"/>
    <property type="project" value="TreeGrafter"/>
</dbReference>
<feature type="transmembrane region" description="Helical" evidence="10">
    <location>
        <begin position="101"/>
        <end position="118"/>
    </location>
</feature>
<keyword evidence="6 10" id="KW-0472">Membrane</keyword>
<evidence type="ECO:0000256" key="2">
    <source>
        <dbReference type="ARBA" id="ARBA00008574"/>
    </source>
</evidence>
<evidence type="ECO:0000256" key="6">
    <source>
        <dbReference type="ARBA" id="ARBA00023136"/>
    </source>
</evidence>
<dbReference type="AlphaFoldDB" id="A0A2R5GTB8"/>
<evidence type="ECO:0000256" key="5">
    <source>
        <dbReference type="ARBA" id="ARBA00022989"/>
    </source>
</evidence>
<evidence type="ECO:0000256" key="8">
    <source>
        <dbReference type="ARBA" id="ARBA00023288"/>
    </source>
</evidence>
<dbReference type="PROSITE" id="PS50216">
    <property type="entry name" value="DHHC"/>
    <property type="match status" value="1"/>
</dbReference>
<evidence type="ECO:0000256" key="9">
    <source>
        <dbReference type="ARBA" id="ARBA00023315"/>
    </source>
</evidence>
<keyword evidence="9 10" id="KW-0012">Acyltransferase</keyword>
<feature type="transmembrane region" description="Helical" evidence="10">
    <location>
        <begin position="256"/>
        <end position="275"/>
    </location>
</feature>
<comment type="similarity">
    <text evidence="2 10">Belongs to the DHHC palmitoyltransferase family.</text>
</comment>
<dbReference type="Proteomes" id="UP000241890">
    <property type="component" value="Unassembled WGS sequence"/>
</dbReference>